<evidence type="ECO:0000313" key="4">
    <source>
        <dbReference type="Proteomes" id="UP001578633"/>
    </source>
</evidence>
<accession>A0ABR3UK18</accession>
<dbReference type="PROSITE" id="PS50280">
    <property type="entry name" value="SET"/>
    <property type="match status" value="1"/>
</dbReference>
<dbReference type="PANTHER" id="PTHR47332">
    <property type="entry name" value="SET DOMAIN-CONTAINING PROTEIN 5"/>
    <property type="match status" value="1"/>
</dbReference>
<dbReference type="InterPro" id="IPR001214">
    <property type="entry name" value="SET_dom"/>
</dbReference>
<dbReference type="EMBL" id="JBHGVX010000004">
    <property type="protein sequence ID" value="KAL1796607.1"/>
    <property type="molecule type" value="Genomic_DNA"/>
</dbReference>
<feature type="domain" description="SET" evidence="2">
    <location>
        <begin position="483"/>
        <end position="672"/>
    </location>
</feature>
<name>A0ABR3UK18_9PLEO</name>
<dbReference type="InterPro" id="IPR053185">
    <property type="entry name" value="SET_domain_protein"/>
</dbReference>
<organism evidence="3 4">
    <name type="scientific">Alternaria dauci</name>
    <dbReference type="NCBI Taxonomy" id="48095"/>
    <lineage>
        <taxon>Eukaryota</taxon>
        <taxon>Fungi</taxon>
        <taxon>Dikarya</taxon>
        <taxon>Ascomycota</taxon>
        <taxon>Pezizomycotina</taxon>
        <taxon>Dothideomycetes</taxon>
        <taxon>Pleosporomycetidae</taxon>
        <taxon>Pleosporales</taxon>
        <taxon>Pleosporineae</taxon>
        <taxon>Pleosporaceae</taxon>
        <taxon>Alternaria</taxon>
        <taxon>Alternaria sect. Porri</taxon>
    </lineage>
</organism>
<proteinExistence type="predicted"/>
<dbReference type="InterPro" id="IPR018800">
    <property type="entry name" value="PRCC"/>
</dbReference>
<feature type="compositionally biased region" description="Low complexity" evidence="1">
    <location>
        <begin position="218"/>
        <end position="244"/>
    </location>
</feature>
<feature type="compositionally biased region" description="Basic and acidic residues" evidence="1">
    <location>
        <begin position="127"/>
        <end position="136"/>
    </location>
</feature>
<dbReference type="Gene3D" id="2.170.270.10">
    <property type="entry name" value="SET domain"/>
    <property type="match status" value="1"/>
</dbReference>
<dbReference type="SUPFAM" id="SSF82199">
    <property type="entry name" value="SET domain"/>
    <property type="match status" value="1"/>
</dbReference>
<evidence type="ECO:0000256" key="1">
    <source>
        <dbReference type="SAM" id="MobiDB-lite"/>
    </source>
</evidence>
<feature type="compositionally biased region" description="Basic and acidic residues" evidence="1">
    <location>
        <begin position="146"/>
        <end position="157"/>
    </location>
</feature>
<dbReference type="Pfam" id="PF10253">
    <property type="entry name" value="PRCC"/>
    <property type="match status" value="1"/>
</dbReference>
<dbReference type="Proteomes" id="UP001578633">
    <property type="component" value="Chromosome 4"/>
</dbReference>
<protein>
    <recommendedName>
        <fullName evidence="2">SET domain-containing protein</fullName>
    </recommendedName>
</protein>
<dbReference type="Pfam" id="PF00856">
    <property type="entry name" value="SET"/>
    <property type="match status" value="1"/>
</dbReference>
<dbReference type="PANTHER" id="PTHR47332:SF2">
    <property type="entry name" value="SET-6"/>
    <property type="match status" value="1"/>
</dbReference>
<dbReference type="InterPro" id="IPR046341">
    <property type="entry name" value="SET_dom_sf"/>
</dbReference>
<reference evidence="3 4" key="1">
    <citation type="submission" date="2024-09" db="EMBL/GenBank/DDBJ databases">
        <title>T2T genomes of carrot and Alternaria dauci and their utility for understanding host-pathogen interaction during carrot leaf blight disease.</title>
        <authorList>
            <person name="Liu W."/>
            <person name="Xu S."/>
            <person name="Ou C."/>
            <person name="Liu X."/>
            <person name="Zhuang F."/>
            <person name="Deng X.W."/>
        </authorList>
    </citation>
    <scope>NUCLEOTIDE SEQUENCE [LARGE SCALE GENOMIC DNA]</scope>
    <source>
        <strain evidence="3 4">A2016</strain>
    </source>
</reference>
<dbReference type="GeneID" id="96085469"/>
<comment type="caution">
    <text evidence="3">The sequence shown here is derived from an EMBL/GenBank/DDBJ whole genome shotgun (WGS) entry which is preliminary data.</text>
</comment>
<feature type="compositionally biased region" description="Basic and acidic residues" evidence="1">
    <location>
        <begin position="55"/>
        <end position="67"/>
    </location>
</feature>
<evidence type="ECO:0000259" key="2">
    <source>
        <dbReference type="PROSITE" id="PS50280"/>
    </source>
</evidence>
<feature type="region of interest" description="Disordered" evidence="1">
    <location>
        <begin position="1"/>
        <end position="274"/>
    </location>
</feature>
<dbReference type="RefSeq" id="XP_069307191.1">
    <property type="nucleotide sequence ID" value="XM_069451320.1"/>
</dbReference>
<sequence>MNLLAGYSDSESDGETPPAPKVVAKPTTKPAFQKVVDRSNPGRIKVNLPGASQSRSDKDDIQHDAPPAKKARLGGSSSFGGFNAMLPAPKKPNVNAISASEGSKMGSRGLGKGLASGVNLKTGAEPAFKRESKVEADEYDETGNPIKKEPKSKDDFRAMLNLPTPKSEIKTDTRLETPTQEAKVESEQQQVPKPATPRFVPMSVGKGMKKKKPVAPRPTAASNETSTATSTQANASTTQPQQAPLETKPRKSKVSLFSVSNEVGSAPKETPDGPYQPLLYDAEEERDVATTEGAYTMPPAHEVAQYVPSSTGASNSHDLTNIASELNLSEAERRQLFGKKGRGGPDFSGATIKDFNTDMEYAHNEKLRQQGEAVQHNPLKSISGTGKNSLRSLVNVATTQKDALEDHFAAGARNKREAGNRYGWIGESLTWGRRWRYDTDFSQSQLHLTAAMTPSTAAESPIAIRETVPVVANYEIRRVPVGEENILVDSPYLVVGQNALYATQKIVSGTRFICESPLIEVPCETYEDLQFLRDAFAALSPTKQDRFFKLNTVPTHVATQLQEIDMVVQPVARDMAWLNTKQHKTAFEIEELNKYGAKVDEAIATLRLWARFHAGCYEIAERGTMAHFLETAFLRNSCMPNCYTDYNVTTGRRTVHAIKDIAADEELTIAKLHNTYFYSAANRAVALMDLFGVECKCVACDLSSPVFGLQDEIRQRMLQASIQLEKETSDIPIFDQYLTETAMKSSNDEGTFSTAAAAATISLPRLEAIERLALSIVANLKTLKLGTGLEMVRVLNPLIERIEPRLAQFPDHDATLRWKLMGIKAYQVMKAYEISLGRDTERFVLAEMRWKRVMKAVRENGERAQVLKESMAKLGL</sequence>
<gene>
    <name evidence="3" type="ORF">ACET3X_005147</name>
</gene>
<keyword evidence="4" id="KW-1185">Reference proteome</keyword>
<evidence type="ECO:0000313" key="3">
    <source>
        <dbReference type="EMBL" id="KAL1796607.1"/>
    </source>
</evidence>